<keyword evidence="4" id="KW-0472">Membrane</keyword>
<dbReference type="SUPFAM" id="SSF49329">
    <property type="entry name" value="Cu,Zn superoxide dismutase-like"/>
    <property type="match status" value="3"/>
</dbReference>
<feature type="DNA-binding region" description="Homeobox" evidence="2">
    <location>
        <begin position="58"/>
        <end position="104"/>
    </location>
</feature>
<keyword evidence="7" id="KW-1185">Reference proteome</keyword>
<accession>A0ABQ8J2N3</accession>
<reference evidence="6 7" key="2">
    <citation type="journal article" date="2022" name="Mol. Biol. Evol.">
        <title>Comparative Genomics Reveals Insights into the Divergent Evolution of Astigmatic Mites and Household Pest Adaptations.</title>
        <authorList>
            <person name="Xiong Q."/>
            <person name="Wan A.T."/>
            <person name="Liu X."/>
            <person name="Fung C.S."/>
            <person name="Xiao X."/>
            <person name="Malainual N."/>
            <person name="Hou J."/>
            <person name="Wang L."/>
            <person name="Wang M."/>
            <person name="Yang K.Y."/>
            <person name="Cui Y."/>
            <person name="Leung E.L."/>
            <person name="Nong W."/>
            <person name="Shin S.K."/>
            <person name="Au S.W."/>
            <person name="Jeong K.Y."/>
            <person name="Chew F.T."/>
            <person name="Hui J.H."/>
            <person name="Leung T.F."/>
            <person name="Tungtrongchitr A."/>
            <person name="Zhong N."/>
            <person name="Liu Z."/>
            <person name="Tsui S.K."/>
        </authorList>
    </citation>
    <scope>NUCLEOTIDE SEQUENCE [LARGE SCALE GENOMIC DNA]</scope>
    <source>
        <strain evidence="6">Derp</strain>
    </source>
</reference>
<comment type="subcellular location">
    <subcellularLocation>
        <location evidence="1 2 3">Nucleus</location>
    </subcellularLocation>
</comment>
<dbReference type="InterPro" id="IPR009057">
    <property type="entry name" value="Homeodomain-like_sf"/>
</dbReference>
<comment type="caution">
    <text evidence="6">The sequence shown here is derived from an EMBL/GenBank/DDBJ whole genome shotgun (WGS) entry which is preliminary data.</text>
</comment>
<evidence type="ECO:0000313" key="6">
    <source>
        <dbReference type="EMBL" id="KAH9416824.1"/>
    </source>
</evidence>
<gene>
    <name evidence="6" type="ORF">DERP_011939</name>
</gene>
<evidence type="ECO:0000259" key="5">
    <source>
        <dbReference type="PROSITE" id="PS50071"/>
    </source>
</evidence>
<evidence type="ECO:0000256" key="4">
    <source>
        <dbReference type="SAM" id="Phobius"/>
    </source>
</evidence>
<evidence type="ECO:0000256" key="3">
    <source>
        <dbReference type="RuleBase" id="RU000682"/>
    </source>
</evidence>
<keyword evidence="2 3" id="KW-0238">DNA-binding</keyword>
<keyword evidence="2 3" id="KW-0539">Nucleus</keyword>
<keyword evidence="2 3" id="KW-0371">Homeobox</keyword>
<dbReference type="PANTHER" id="PTHR20910">
    <property type="entry name" value="AGAP001623-PA"/>
    <property type="match status" value="1"/>
</dbReference>
<dbReference type="CDD" id="cd00086">
    <property type="entry name" value="homeodomain"/>
    <property type="match status" value="1"/>
</dbReference>
<organism evidence="6 7">
    <name type="scientific">Dermatophagoides pteronyssinus</name>
    <name type="common">European house dust mite</name>
    <dbReference type="NCBI Taxonomy" id="6956"/>
    <lineage>
        <taxon>Eukaryota</taxon>
        <taxon>Metazoa</taxon>
        <taxon>Ecdysozoa</taxon>
        <taxon>Arthropoda</taxon>
        <taxon>Chelicerata</taxon>
        <taxon>Arachnida</taxon>
        <taxon>Acari</taxon>
        <taxon>Acariformes</taxon>
        <taxon>Sarcoptiformes</taxon>
        <taxon>Astigmata</taxon>
        <taxon>Psoroptidia</taxon>
        <taxon>Analgoidea</taxon>
        <taxon>Pyroglyphidae</taxon>
        <taxon>Dermatophagoidinae</taxon>
        <taxon>Dermatophagoides</taxon>
    </lineage>
</organism>
<feature type="domain" description="Homeobox" evidence="5">
    <location>
        <begin position="56"/>
        <end position="103"/>
    </location>
</feature>
<dbReference type="PROSITE" id="PS50071">
    <property type="entry name" value="HOMEOBOX_2"/>
    <property type="match status" value="1"/>
</dbReference>
<dbReference type="Proteomes" id="UP000887458">
    <property type="component" value="Unassembled WGS sequence"/>
</dbReference>
<dbReference type="EMBL" id="NJHN03000086">
    <property type="protein sequence ID" value="KAH9416824.1"/>
    <property type="molecule type" value="Genomic_DNA"/>
</dbReference>
<evidence type="ECO:0000256" key="1">
    <source>
        <dbReference type="ARBA" id="ARBA00004123"/>
    </source>
</evidence>
<sequence length="740" mass="82941">MSDLSKLTLTTTNQLIDNNGGVISGSAATAMVQNTNLWRERFANAVSQSCHHDKDGKKKHTRPTFSGHQIYVLEKTFEQTKYLAGPERAKLAYALGMSEGQVKNRIFSIITVIIVILIGINLIDANDQSSTTSTKFINSLIARFQSNGIRGYVLFTENGTSTSISTKIFDNGSNNETYSWKVYNAGYMIDNTNCNVRNNIYLSFDLTLLMGSIEPIRQNIFNVHLNFVTGEHSFLGKTLVLKGNNSGRMSCAIILPFENKSTFVSNFHTDIHGIVYFLQSGNLFSIVSSLYYLSPLLKTSLYDWSIVRSSSLKTSPLSMKNNEKIYDFHYENEMKHCSNTTTMVNSQTIIQSTETNQISVSSESSTLNSRSYINLLNVPNLLSNENLYLILRNNGKNIACSPIYQLLSRKTIAKFNDIDHQLIGQVMFSQESPIDPTLVDIELKINKYAYSYGIDELPTIARTAESNKICPNINNIIYNPTNISPFSVPIEGLGTSDQYAIGDLSGKYGTLLQKSDEKISTVDFNLPLFGPESVVGRALVFYSPNGTTIACANLELVDIDMTVAFATFDKPVQGQIIFKQPKNHCNEDTTVYFEISHSNDNLTITKNHQWNIHHNPIFTDNSWSTSDCNRTDKIFNPYNKTIDSIYYRDCQNGNSNPIQSCIIGDMSRKLSPIDIVPYKINDNGDVNLKKYYFIDIHLPLCGPNSIIGRSIQINQQDSDSRPLACTNIVLFESEDDDQNS</sequence>
<proteinExistence type="predicted"/>
<dbReference type="Gene3D" id="2.60.40.200">
    <property type="entry name" value="Superoxide dismutase, copper/zinc binding domain"/>
    <property type="match status" value="3"/>
</dbReference>
<dbReference type="SUPFAM" id="SSF46689">
    <property type="entry name" value="Homeodomain-like"/>
    <property type="match status" value="1"/>
</dbReference>
<reference evidence="6 7" key="1">
    <citation type="journal article" date="2018" name="J. Allergy Clin. Immunol.">
        <title>High-quality assembly of Dermatophagoides pteronyssinus genome and transcriptome reveals a wide range of novel allergens.</title>
        <authorList>
            <person name="Liu X.Y."/>
            <person name="Yang K.Y."/>
            <person name="Wang M.Q."/>
            <person name="Kwok J.S."/>
            <person name="Zeng X."/>
            <person name="Yang Z."/>
            <person name="Xiao X.J."/>
            <person name="Lau C.P."/>
            <person name="Li Y."/>
            <person name="Huang Z.M."/>
            <person name="Ba J.G."/>
            <person name="Yim A.K."/>
            <person name="Ouyang C.Y."/>
            <person name="Ngai S.M."/>
            <person name="Chan T.F."/>
            <person name="Leung E.L."/>
            <person name="Liu L."/>
            <person name="Liu Z.G."/>
            <person name="Tsui S.K."/>
        </authorList>
    </citation>
    <scope>NUCLEOTIDE SEQUENCE [LARGE SCALE GENOMIC DNA]</scope>
    <source>
        <strain evidence="6">Derp</strain>
    </source>
</reference>
<evidence type="ECO:0000256" key="2">
    <source>
        <dbReference type="PROSITE-ProRule" id="PRU00108"/>
    </source>
</evidence>
<dbReference type="SMART" id="SM00389">
    <property type="entry name" value="HOX"/>
    <property type="match status" value="1"/>
</dbReference>
<keyword evidence="4" id="KW-0812">Transmembrane</keyword>
<feature type="transmembrane region" description="Helical" evidence="4">
    <location>
        <begin position="106"/>
        <end position="123"/>
    </location>
</feature>
<dbReference type="InterPro" id="IPR053257">
    <property type="entry name" value="Cu-only_SOD"/>
</dbReference>
<dbReference type="Pfam" id="PF00046">
    <property type="entry name" value="Homeodomain"/>
    <property type="match status" value="1"/>
</dbReference>
<protein>
    <recommendedName>
        <fullName evidence="5">Homeobox domain-containing protein</fullName>
    </recommendedName>
</protein>
<dbReference type="PANTHER" id="PTHR20910:SF1">
    <property type="entry name" value="SUPEROXIDE DISMUTASE COPPER_ZINC BINDING DOMAIN-CONTAINING PROTEIN"/>
    <property type="match status" value="1"/>
</dbReference>
<dbReference type="InterPro" id="IPR001356">
    <property type="entry name" value="HD"/>
</dbReference>
<dbReference type="Gene3D" id="1.10.10.60">
    <property type="entry name" value="Homeodomain-like"/>
    <property type="match status" value="1"/>
</dbReference>
<keyword evidence="4" id="KW-1133">Transmembrane helix</keyword>
<evidence type="ECO:0000313" key="7">
    <source>
        <dbReference type="Proteomes" id="UP000887458"/>
    </source>
</evidence>
<dbReference type="InterPro" id="IPR036423">
    <property type="entry name" value="SOD-like_Cu/Zn_dom_sf"/>
</dbReference>
<name>A0ABQ8J2N3_DERPT</name>